<name>L0KCV1_HALHC</name>
<dbReference type="KEGG" id="hhl:Halha_2491"/>
<dbReference type="PATRIC" id="fig|748449.3.peg.2413"/>
<dbReference type="CDD" id="cd00671">
    <property type="entry name" value="ArgRS_core"/>
    <property type="match status" value="1"/>
</dbReference>
<dbReference type="HOGENOM" id="CLU_006406_0_1_9"/>
<dbReference type="EC" id="6.1.1.19" evidence="11"/>
<evidence type="ECO:0000256" key="9">
    <source>
        <dbReference type="ARBA" id="ARBA00023146"/>
    </source>
</evidence>
<keyword evidence="4 11" id="KW-0963">Cytoplasm</keyword>
<dbReference type="InterPro" id="IPR008909">
    <property type="entry name" value="DALR_anticod-bd"/>
</dbReference>
<organism evidence="15 16">
    <name type="scientific">Halobacteroides halobius (strain ATCC 35273 / DSM 5150 / MD-1)</name>
    <dbReference type="NCBI Taxonomy" id="748449"/>
    <lineage>
        <taxon>Bacteria</taxon>
        <taxon>Bacillati</taxon>
        <taxon>Bacillota</taxon>
        <taxon>Clostridia</taxon>
        <taxon>Halanaerobiales</taxon>
        <taxon>Halobacteroidaceae</taxon>
        <taxon>Halobacteroides</taxon>
    </lineage>
</organism>
<proteinExistence type="inferred from homology"/>
<keyword evidence="5 11" id="KW-0436">Ligase</keyword>
<keyword evidence="9 11" id="KW-0030">Aminoacyl-tRNA synthetase</keyword>
<evidence type="ECO:0000256" key="10">
    <source>
        <dbReference type="ARBA" id="ARBA00049339"/>
    </source>
</evidence>
<evidence type="ECO:0000256" key="5">
    <source>
        <dbReference type="ARBA" id="ARBA00022598"/>
    </source>
</evidence>
<keyword evidence="6 11" id="KW-0547">Nucleotide-binding</keyword>
<dbReference type="InterPro" id="IPR005148">
    <property type="entry name" value="Arg-tRNA-synth_N"/>
</dbReference>
<evidence type="ECO:0000256" key="7">
    <source>
        <dbReference type="ARBA" id="ARBA00022840"/>
    </source>
</evidence>
<feature type="short sequence motif" description="'HIGH' region" evidence="11">
    <location>
        <begin position="130"/>
        <end position="140"/>
    </location>
</feature>
<comment type="catalytic activity">
    <reaction evidence="10 11">
        <text>tRNA(Arg) + L-arginine + ATP = L-arginyl-tRNA(Arg) + AMP + diphosphate</text>
        <dbReference type="Rhea" id="RHEA:20301"/>
        <dbReference type="Rhea" id="RHEA-COMP:9658"/>
        <dbReference type="Rhea" id="RHEA-COMP:9673"/>
        <dbReference type="ChEBI" id="CHEBI:30616"/>
        <dbReference type="ChEBI" id="CHEBI:32682"/>
        <dbReference type="ChEBI" id="CHEBI:33019"/>
        <dbReference type="ChEBI" id="CHEBI:78442"/>
        <dbReference type="ChEBI" id="CHEBI:78513"/>
        <dbReference type="ChEBI" id="CHEBI:456215"/>
        <dbReference type="EC" id="6.1.1.19"/>
    </reaction>
</comment>
<dbReference type="PANTHER" id="PTHR11956">
    <property type="entry name" value="ARGINYL-TRNA SYNTHETASE"/>
    <property type="match status" value="1"/>
</dbReference>
<gene>
    <name evidence="11" type="primary">argS</name>
    <name evidence="15" type="ordered locus">Halha_2491</name>
</gene>
<evidence type="ECO:0000256" key="11">
    <source>
        <dbReference type="HAMAP-Rule" id="MF_00123"/>
    </source>
</evidence>
<dbReference type="Gene3D" id="3.40.50.620">
    <property type="entry name" value="HUPs"/>
    <property type="match status" value="1"/>
</dbReference>
<dbReference type="Pfam" id="PF00750">
    <property type="entry name" value="tRNA-synt_1d"/>
    <property type="match status" value="1"/>
</dbReference>
<feature type="domain" description="DALR anticodon binding" evidence="13">
    <location>
        <begin position="434"/>
        <end position="554"/>
    </location>
</feature>
<dbReference type="Gene3D" id="3.30.1360.70">
    <property type="entry name" value="Arginyl tRNA synthetase N-terminal domain"/>
    <property type="match status" value="1"/>
</dbReference>
<protein>
    <recommendedName>
        <fullName evidence="11">Arginine--tRNA ligase</fullName>
        <ecNumber evidence="11">6.1.1.19</ecNumber>
    </recommendedName>
    <alternativeName>
        <fullName evidence="11">Arginyl-tRNA synthetase</fullName>
        <shortName evidence="11">ArgRS</shortName>
    </alternativeName>
</protein>
<feature type="domain" description="Arginyl tRNA synthetase N-terminal" evidence="14">
    <location>
        <begin position="5"/>
        <end position="93"/>
    </location>
</feature>
<dbReference type="Gene3D" id="1.10.730.10">
    <property type="entry name" value="Isoleucyl-tRNA Synthetase, Domain 1"/>
    <property type="match status" value="1"/>
</dbReference>
<sequence length="554" mass="62785">MALVQDLQDKLRAKLKEAVKMTDLEVEVIPDIKLEEPREEEHGDYATNLAMVLSGQAGMPPRKIAEKIVNNLAELDFLAQMEIAGPGFINFYFNNEWLYDVLLEINKQGSNYGQIDVGANKPVQIEFVSANPTGPLHVGHSRGAAVGDVLANILKLANFDVSKEYYINNAGNQMDLLGKSVAIRYCQLLGEDITLPEDAYHGAYIKEIAQEIVEQEGKAYLPAAQEEEIDYFREYAYEQLIANIEEDLKSFGVEFDNWFSERTLHPDSIEEVTAKLKEKDLIYEEEGALWFKATEFGDDKDRVVIKDDGTPTYLAADIAYHQNKYQRGFKEVINIWGADHHGYVKRMKSVVEALGYGTEALQIILVQMVSLLRDGKQLQMSKRSGNFVTLKDVVEEVGKDAARYFYVMRSTDSHLDFDLDLAKKESTDNPVYYIQYAHARICSILEQIEEEQIARPEFKQIDFSKLDAEAELNLIKKLADYPVEIAKSAKSREPHHIARFAYDLAAEFHKFYNKCRVLVDDQELVAARLSLVLATKQVLVNVLNLLGVSAPESM</sequence>
<dbReference type="RefSeq" id="WP_015328079.1">
    <property type="nucleotide sequence ID" value="NC_019978.1"/>
</dbReference>
<dbReference type="InterPro" id="IPR001278">
    <property type="entry name" value="Arg-tRNA-ligase"/>
</dbReference>
<dbReference type="GO" id="GO:0005524">
    <property type="term" value="F:ATP binding"/>
    <property type="evidence" value="ECO:0007669"/>
    <property type="project" value="UniProtKB-UniRule"/>
</dbReference>
<evidence type="ECO:0000313" key="16">
    <source>
        <dbReference type="Proteomes" id="UP000010880"/>
    </source>
</evidence>
<evidence type="ECO:0000256" key="1">
    <source>
        <dbReference type="ARBA" id="ARBA00004496"/>
    </source>
</evidence>
<dbReference type="InterPro" id="IPR001412">
    <property type="entry name" value="aa-tRNA-synth_I_CS"/>
</dbReference>
<dbReference type="AlphaFoldDB" id="L0KCV1"/>
<dbReference type="FunFam" id="3.40.50.620:FF:000062">
    <property type="entry name" value="Arginine--tRNA ligase"/>
    <property type="match status" value="1"/>
</dbReference>
<dbReference type="PRINTS" id="PR01038">
    <property type="entry name" value="TRNASYNTHARG"/>
</dbReference>
<evidence type="ECO:0000256" key="6">
    <source>
        <dbReference type="ARBA" id="ARBA00022741"/>
    </source>
</evidence>
<dbReference type="STRING" id="748449.Halha_2491"/>
<reference evidence="16" key="1">
    <citation type="submission" date="2012-02" db="EMBL/GenBank/DDBJ databases">
        <title>The complete genome of Halobacteroides halobius DSM 5150.</title>
        <authorList>
            <person name="Lucas S."/>
            <person name="Copeland A."/>
            <person name="Lapidus A."/>
            <person name="Glavina del Rio T."/>
            <person name="Dalin E."/>
            <person name="Tice H."/>
            <person name="Bruce D."/>
            <person name="Goodwin L."/>
            <person name="Pitluck S."/>
            <person name="Peters L."/>
            <person name="Mikhailova N."/>
            <person name="Gu W."/>
            <person name="Kyrpides N."/>
            <person name="Mavromatis K."/>
            <person name="Ivanova N."/>
            <person name="Brettin T."/>
            <person name="Detter J.C."/>
            <person name="Han C."/>
            <person name="Larimer F."/>
            <person name="Land M."/>
            <person name="Hauser L."/>
            <person name="Markowitz V."/>
            <person name="Cheng J.-F."/>
            <person name="Hugenholtz P."/>
            <person name="Woyke T."/>
            <person name="Wu D."/>
            <person name="Tindall B."/>
            <person name="Pomrenke H."/>
            <person name="Brambilla E."/>
            <person name="Klenk H.-P."/>
            <person name="Eisen J.A."/>
        </authorList>
    </citation>
    <scope>NUCLEOTIDE SEQUENCE [LARGE SCALE GENOMIC DNA]</scope>
    <source>
        <strain evidence="16">ATCC 35273 / DSM 5150 / MD-1</strain>
    </source>
</reference>
<evidence type="ECO:0000259" key="14">
    <source>
        <dbReference type="SMART" id="SM01016"/>
    </source>
</evidence>
<dbReference type="SMART" id="SM01016">
    <property type="entry name" value="Arg_tRNA_synt_N"/>
    <property type="match status" value="1"/>
</dbReference>
<dbReference type="InterPro" id="IPR009080">
    <property type="entry name" value="tRNAsynth_Ia_anticodon-bd"/>
</dbReference>
<dbReference type="FunFam" id="3.30.1360.70:FF:000003">
    <property type="entry name" value="Arginine--tRNA ligase"/>
    <property type="match status" value="1"/>
</dbReference>
<dbReference type="EMBL" id="CP003359">
    <property type="protein sequence ID" value="AGB42365.1"/>
    <property type="molecule type" value="Genomic_DNA"/>
</dbReference>
<dbReference type="PANTHER" id="PTHR11956:SF5">
    <property type="entry name" value="ARGININE--TRNA LIGASE, CYTOPLASMIC"/>
    <property type="match status" value="1"/>
</dbReference>
<dbReference type="Pfam" id="PF05746">
    <property type="entry name" value="DALR_1"/>
    <property type="match status" value="1"/>
</dbReference>
<accession>L0KCV1</accession>
<evidence type="ECO:0000256" key="12">
    <source>
        <dbReference type="RuleBase" id="RU363038"/>
    </source>
</evidence>
<dbReference type="SUPFAM" id="SSF52374">
    <property type="entry name" value="Nucleotidylyl transferase"/>
    <property type="match status" value="1"/>
</dbReference>
<dbReference type="InterPro" id="IPR035684">
    <property type="entry name" value="ArgRS_core"/>
</dbReference>
<evidence type="ECO:0000256" key="2">
    <source>
        <dbReference type="ARBA" id="ARBA00005594"/>
    </source>
</evidence>
<dbReference type="NCBIfam" id="TIGR00456">
    <property type="entry name" value="argS"/>
    <property type="match status" value="1"/>
</dbReference>
<evidence type="ECO:0000256" key="3">
    <source>
        <dbReference type="ARBA" id="ARBA00011245"/>
    </source>
</evidence>
<comment type="subunit">
    <text evidence="3 11">Monomer.</text>
</comment>
<dbReference type="SUPFAM" id="SSF55190">
    <property type="entry name" value="Arginyl-tRNA synthetase (ArgRS), N-terminal 'additional' domain"/>
    <property type="match status" value="1"/>
</dbReference>
<dbReference type="Proteomes" id="UP000010880">
    <property type="component" value="Chromosome"/>
</dbReference>
<comment type="similarity">
    <text evidence="2 11 12">Belongs to the class-I aminoacyl-tRNA synthetase family.</text>
</comment>
<comment type="subcellular location">
    <subcellularLocation>
        <location evidence="1 11">Cytoplasm</location>
    </subcellularLocation>
</comment>
<evidence type="ECO:0000313" key="15">
    <source>
        <dbReference type="EMBL" id="AGB42365.1"/>
    </source>
</evidence>
<evidence type="ECO:0000256" key="8">
    <source>
        <dbReference type="ARBA" id="ARBA00022917"/>
    </source>
</evidence>
<dbReference type="OrthoDB" id="9805987at2"/>
<dbReference type="HAMAP" id="MF_00123">
    <property type="entry name" value="Arg_tRNA_synth"/>
    <property type="match status" value="1"/>
</dbReference>
<dbReference type="GO" id="GO:0006420">
    <property type="term" value="P:arginyl-tRNA aminoacylation"/>
    <property type="evidence" value="ECO:0007669"/>
    <property type="project" value="UniProtKB-UniRule"/>
</dbReference>
<evidence type="ECO:0000259" key="13">
    <source>
        <dbReference type="SMART" id="SM00836"/>
    </source>
</evidence>
<dbReference type="InterPro" id="IPR036695">
    <property type="entry name" value="Arg-tRNA-synth_N_sf"/>
</dbReference>
<keyword evidence="16" id="KW-1185">Reference proteome</keyword>
<dbReference type="FunFam" id="1.10.730.10:FF:000008">
    <property type="entry name" value="Arginine--tRNA ligase"/>
    <property type="match status" value="1"/>
</dbReference>
<dbReference type="InterPro" id="IPR014729">
    <property type="entry name" value="Rossmann-like_a/b/a_fold"/>
</dbReference>
<dbReference type="PROSITE" id="PS00178">
    <property type="entry name" value="AA_TRNA_LIGASE_I"/>
    <property type="match status" value="1"/>
</dbReference>
<dbReference type="SUPFAM" id="SSF47323">
    <property type="entry name" value="Anticodon-binding domain of a subclass of class I aminoacyl-tRNA synthetases"/>
    <property type="match status" value="1"/>
</dbReference>
<dbReference type="GO" id="GO:0005737">
    <property type="term" value="C:cytoplasm"/>
    <property type="evidence" value="ECO:0007669"/>
    <property type="project" value="UniProtKB-SubCell"/>
</dbReference>
<evidence type="ECO:0000256" key="4">
    <source>
        <dbReference type="ARBA" id="ARBA00022490"/>
    </source>
</evidence>
<dbReference type="eggNOG" id="COG0018">
    <property type="taxonomic scope" value="Bacteria"/>
</dbReference>
<dbReference type="SMART" id="SM00836">
    <property type="entry name" value="DALR_1"/>
    <property type="match status" value="1"/>
</dbReference>
<keyword evidence="8 11" id="KW-0648">Protein biosynthesis</keyword>
<keyword evidence="7 11" id="KW-0067">ATP-binding</keyword>
<dbReference type="GO" id="GO:0004814">
    <property type="term" value="F:arginine-tRNA ligase activity"/>
    <property type="evidence" value="ECO:0007669"/>
    <property type="project" value="UniProtKB-UniRule"/>
</dbReference>
<dbReference type="CDD" id="cd07956">
    <property type="entry name" value="Anticodon_Ia_Arg"/>
    <property type="match status" value="1"/>
</dbReference>
<dbReference type="Pfam" id="PF03485">
    <property type="entry name" value="Arg_tRNA_synt_N"/>
    <property type="match status" value="1"/>
</dbReference>